<dbReference type="GO" id="GO:0005829">
    <property type="term" value="C:cytosol"/>
    <property type="evidence" value="ECO:0007669"/>
    <property type="project" value="TreeGrafter"/>
</dbReference>
<dbReference type="Gene3D" id="3.40.50.300">
    <property type="entry name" value="P-loop containing nucleotide triphosphate hydrolases"/>
    <property type="match status" value="1"/>
</dbReference>
<evidence type="ECO:0000256" key="11">
    <source>
        <dbReference type="HAMAP-Rule" id="MF_00109"/>
    </source>
</evidence>
<keyword evidence="11" id="KW-0963">Cytoplasm</keyword>
<dbReference type="HAMAP" id="MF_00109">
    <property type="entry name" value="Shikimate_kinase"/>
    <property type="match status" value="1"/>
</dbReference>
<keyword evidence="5 11" id="KW-0808">Transferase</keyword>
<dbReference type="GO" id="GO:0009423">
    <property type="term" value="P:chorismate biosynthetic process"/>
    <property type="evidence" value="ECO:0007669"/>
    <property type="project" value="UniProtKB-UniRule"/>
</dbReference>
<name>A0A679IR47_9ENTE</name>
<feature type="binding site" evidence="11">
    <location>
        <position position="118"/>
    </location>
    <ligand>
        <name>ATP</name>
        <dbReference type="ChEBI" id="CHEBI:30616"/>
    </ligand>
</feature>
<comment type="pathway">
    <text evidence="1 11">Metabolic intermediate biosynthesis; chorismate biosynthesis; chorismate from D-erythrose 4-phosphate and phosphoenolpyruvate: step 5/7.</text>
</comment>
<comment type="cofactor">
    <cofactor evidence="11">
        <name>Mg(2+)</name>
        <dbReference type="ChEBI" id="CHEBI:18420"/>
    </cofactor>
    <text evidence="11">Binds 1 Mg(2+) ion per subunit.</text>
</comment>
<keyword evidence="8 11" id="KW-0067">ATP-binding</keyword>
<dbReference type="PROSITE" id="PS01128">
    <property type="entry name" value="SHIKIMATE_KINASE"/>
    <property type="match status" value="1"/>
</dbReference>
<feature type="binding site" evidence="11">
    <location>
        <position position="78"/>
    </location>
    <ligand>
        <name>substrate</name>
    </ligand>
</feature>
<dbReference type="CDD" id="cd00464">
    <property type="entry name" value="SK"/>
    <property type="match status" value="1"/>
</dbReference>
<dbReference type="UniPathway" id="UPA00053">
    <property type="reaction ID" value="UER00088"/>
</dbReference>
<evidence type="ECO:0000256" key="5">
    <source>
        <dbReference type="ARBA" id="ARBA00022679"/>
    </source>
</evidence>
<feature type="binding site" evidence="11">
    <location>
        <position position="57"/>
    </location>
    <ligand>
        <name>substrate</name>
    </ligand>
</feature>
<keyword evidence="11" id="KW-0460">Magnesium</keyword>
<feature type="binding site" evidence="11">
    <location>
        <begin position="11"/>
        <end position="16"/>
    </location>
    <ligand>
        <name>ATP</name>
        <dbReference type="ChEBI" id="CHEBI:30616"/>
    </ligand>
</feature>
<dbReference type="InterPro" id="IPR023000">
    <property type="entry name" value="Shikimate_kinase_CS"/>
</dbReference>
<dbReference type="GO" id="GO:0000287">
    <property type="term" value="F:magnesium ion binding"/>
    <property type="evidence" value="ECO:0007669"/>
    <property type="project" value="UniProtKB-UniRule"/>
</dbReference>
<protein>
    <recommendedName>
        <fullName evidence="3 11">Shikimate kinase</fullName>
        <shortName evidence="11">SK</shortName>
        <ecNumber evidence="3 11">2.7.1.71</ecNumber>
    </recommendedName>
</protein>
<keyword evidence="9 11" id="KW-0057">Aromatic amino acid biosynthesis</keyword>
<dbReference type="Proteomes" id="UP000502998">
    <property type="component" value="Chromosome"/>
</dbReference>
<evidence type="ECO:0000256" key="7">
    <source>
        <dbReference type="ARBA" id="ARBA00022777"/>
    </source>
</evidence>
<dbReference type="GO" id="GO:0005524">
    <property type="term" value="F:ATP binding"/>
    <property type="evidence" value="ECO:0007669"/>
    <property type="project" value="UniProtKB-UniRule"/>
</dbReference>
<sequence length="169" mass="18678">MSSILLIGFMGAGKSTIGSLLAEALGRPLIDLDDLITDKIRMPINDYFAQFGEEAFRQVESSVLKNNLTTEAIIATGGGVVVNTINRSLLKAHPNVVYLKAEPKILVARIKNDTKNIRPLATEKSEAEIVSLLKERLNYYEESAALSIETTNRHPKDIVEEIIERLSKV</sequence>
<dbReference type="PANTHER" id="PTHR21087">
    <property type="entry name" value="SHIKIMATE KINASE"/>
    <property type="match status" value="1"/>
</dbReference>
<dbReference type="KEGG" id="esg:EsVE80_12500"/>
<feature type="binding site" evidence="11">
    <location>
        <position position="15"/>
    </location>
    <ligand>
        <name>Mg(2+)</name>
        <dbReference type="ChEBI" id="CHEBI:18420"/>
    </ligand>
</feature>
<comment type="function">
    <text evidence="11">Catalyzes the specific phosphorylation of the 3-hydroxyl group of shikimic acid using ATP as a cosubstrate.</text>
</comment>
<dbReference type="AlphaFoldDB" id="A0A679IR47"/>
<keyword evidence="4 11" id="KW-0028">Amino-acid biosynthesis</keyword>
<proteinExistence type="inferred from homology"/>
<dbReference type="InterPro" id="IPR027417">
    <property type="entry name" value="P-loop_NTPase"/>
</dbReference>
<dbReference type="Pfam" id="PF01202">
    <property type="entry name" value="SKI"/>
    <property type="match status" value="1"/>
</dbReference>
<evidence type="ECO:0000256" key="8">
    <source>
        <dbReference type="ARBA" id="ARBA00022840"/>
    </source>
</evidence>
<comment type="subcellular location">
    <subcellularLocation>
        <location evidence="11">Cytoplasm</location>
    </subcellularLocation>
</comment>
<evidence type="ECO:0000256" key="4">
    <source>
        <dbReference type="ARBA" id="ARBA00022605"/>
    </source>
</evidence>
<keyword evidence="13" id="KW-1185">Reference proteome</keyword>
<dbReference type="RefSeq" id="WP_173102968.1">
    <property type="nucleotide sequence ID" value="NZ_AP022822.1"/>
</dbReference>
<dbReference type="InterPro" id="IPR031322">
    <property type="entry name" value="Shikimate/glucono_kinase"/>
</dbReference>
<keyword evidence="11" id="KW-0479">Metal-binding</keyword>
<dbReference type="EMBL" id="AP022822">
    <property type="protein sequence ID" value="BCA85727.1"/>
    <property type="molecule type" value="Genomic_DNA"/>
</dbReference>
<dbReference type="PRINTS" id="PR01100">
    <property type="entry name" value="SHIKIMTKNASE"/>
</dbReference>
<evidence type="ECO:0000256" key="3">
    <source>
        <dbReference type="ARBA" id="ARBA00012154"/>
    </source>
</evidence>
<evidence type="ECO:0000256" key="2">
    <source>
        <dbReference type="ARBA" id="ARBA00006997"/>
    </source>
</evidence>
<dbReference type="GO" id="GO:0004765">
    <property type="term" value="F:shikimate kinase activity"/>
    <property type="evidence" value="ECO:0007669"/>
    <property type="project" value="UniProtKB-UniRule"/>
</dbReference>
<dbReference type="EC" id="2.7.1.71" evidence="3 11"/>
<reference evidence="12 13" key="1">
    <citation type="submission" date="2020-02" db="EMBL/GenBank/DDBJ databases">
        <title>Characterization of vanA genotype vancomycin-resistant Enterococcus saigonensis VE80.</title>
        <authorList>
            <person name="Harada T."/>
            <person name="Motooka D."/>
            <person name="Nakamura S."/>
            <person name="Yamamoto Y."/>
            <person name="Kawahara R."/>
            <person name="Kawatsu K."/>
        </authorList>
    </citation>
    <scope>NUCLEOTIDE SEQUENCE [LARGE SCALE GENOMIC DNA]</scope>
    <source>
        <strain evidence="12 13">VE80</strain>
    </source>
</reference>
<comment type="subunit">
    <text evidence="11">Monomer.</text>
</comment>
<keyword evidence="6 11" id="KW-0547">Nucleotide-binding</keyword>
<comment type="similarity">
    <text evidence="2 11">Belongs to the shikimate kinase family.</text>
</comment>
<keyword evidence="7 11" id="KW-0418">Kinase</keyword>
<feature type="binding site" evidence="11">
    <location>
        <position position="136"/>
    </location>
    <ligand>
        <name>substrate</name>
    </ligand>
</feature>
<evidence type="ECO:0000256" key="6">
    <source>
        <dbReference type="ARBA" id="ARBA00022741"/>
    </source>
</evidence>
<feature type="binding site" evidence="11">
    <location>
        <position position="33"/>
    </location>
    <ligand>
        <name>substrate</name>
    </ligand>
</feature>
<dbReference type="SUPFAM" id="SSF52540">
    <property type="entry name" value="P-loop containing nucleoside triphosphate hydrolases"/>
    <property type="match status" value="1"/>
</dbReference>
<evidence type="ECO:0000256" key="9">
    <source>
        <dbReference type="ARBA" id="ARBA00023141"/>
    </source>
</evidence>
<accession>A0A679IR47</accession>
<evidence type="ECO:0000256" key="10">
    <source>
        <dbReference type="ARBA" id="ARBA00048567"/>
    </source>
</evidence>
<evidence type="ECO:0000313" key="12">
    <source>
        <dbReference type="EMBL" id="BCA85727.1"/>
    </source>
</evidence>
<dbReference type="GO" id="GO:0008652">
    <property type="term" value="P:amino acid biosynthetic process"/>
    <property type="evidence" value="ECO:0007669"/>
    <property type="project" value="UniProtKB-KW"/>
</dbReference>
<comment type="catalytic activity">
    <reaction evidence="10 11">
        <text>shikimate + ATP = 3-phosphoshikimate + ADP + H(+)</text>
        <dbReference type="Rhea" id="RHEA:13121"/>
        <dbReference type="ChEBI" id="CHEBI:15378"/>
        <dbReference type="ChEBI" id="CHEBI:30616"/>
        <dbReference type="ChEBI" id="CHEBI:36208"/>
        <dbReference type="ChEBI" id="CHEBI:145989"/>
        <dbReference type="ChEBI" id="CHEBI:456216"/>
        <dbReference type="EC" id="2.7.1.71"/>
    </reaction>
</comment>
<evidence type="ECO:0000256" key="1">
    <source>
        <dbReference type="ARBA" id="ARBA00004842"/>
    </source>
</evidence>
<dbReference type="InterPro" id="IPR000623">
    <property type="entry name" value="Shikimate_kinase/TSH1"/>
</dbReference>
<dbReference type="GO" id="GO:0009073">
    <property type="term" value="P:aromatic amino acid family biosynthetic process"/>
    <property type="evidence" value="ECO:0007669"/>
    <property type="project" value="UniProtKB-KW"/>
</dbReference>
<feature type="binding site" evidence="11">
    <location>
        <position position="153"/>
    </location>
    <ligand>
        <name>ATP</name>
        <dbReference type="ChEBI" id="CHEBI:30616"/>
    </ligand>
</feature>
<evidence type="ECO:0000313" key="13">
    <source>
        <dbReference type="Proteomes" id="UP000502998"/>
    </source>
</evidence>
<gene>
    <name evidence="11 12" type="primary">aroK</name>
    <name evidence="12" type="ORF">EsVE80_12500</name>
</gene>
<organism evidence="12 13">
    <name type="scientific">Enterococcus saigonensis</name>
    <dbReference type="NCBI Taxonomy" id="1805431"/>
    <lineage>
        <taxon>Bacteria</taxon>
        <taxon>Bacillati</taxon>
        <taxon>Bacillota</taxon>
        <taxon>Bacilli</taxon>
        <taxon>Lactobacillales</taxon>
        <taxon>Enterococcaceae</taxon>
        <taxon>Enterococcus</taxon>
    </lineage>
</organism>
<dbReference type="PANTHER" id="PTHR21087:SF16">
    <property type="entry name" value="SHIKIMATE KINASE 1, CHLOROPLASTIC"/>
    <property type="match status" value="1"/>
</dbReference>